<protein>
    <submittedName>
        <fullName evidence="2">Plasmid segregation protein ParM</fullName>
    </submittedName>
</protein>
<evidence type="ECO:0000313" key="2">
    <source>
        <dbReference type="EMBL" id="MDQ0254943.1"/>
    </source>
</evidence>
<dbReference type="Pfam" id="PF17989">
    <property type="entry name" value="ALP_N"/>
    <property type="match status" value="1"/>
</dbReference>
<dbReference type="Gene3D" id="3.30.420.40">
    <property type="match status" value="1"/>
</dbReference>
<dbReference type="SUPFAM" id="SSF53067">
    <property type="entry name" value="Actin-like ATPase domain"/>
    <property type="match status" value="1"/>
</dbReference>
<dbReference type="InterPro" id="IPR040607">
    <property type="entry name" value="ALP_N"/>
</dbReference>
<dbReference type="RefSeq" id="WP_307325616.1">
    <property type="nucleotide sequence ID" value="NZ_JAUSUG010000008.1"/>
</dbReference>
<gene>
    <name evidence="2" type="ORF">J2S74_002325</name>
</gene>
<dbReference type="CDD" id="cd10227">
    <property type="entry name" value="ASKHA_NBD_ParM-like"/>
    <property type="match status" value="1"/>
</dbReference>
<comment type="caution">
    <text evidence="2">The sequence shown here is derived from an EMBL/GenBank/DDBJ whole genome shotgun (WGS) entry which is preliminary data.</text>
</comment>
<organism evidence="2 3">
    <name type="scientific">Evansella vedderi</name>
    <dbReference type="NCBI Taxonomy" id="38282"/>
    <lineage>
        <taxon>Bacteria</taxon>
        <taxon>Bacillati</taxon>
        <taxon>Bacillota</taxon>
        <taxon>Bacilli</taxon>
        <taxon>Bacillales</taxon>
        <taxon>Bacillaceae</taxon>
        <taxon>Evansella</taxon>
    </lineage>
</organism>
<reference evidence="2 3" key="1">
    <citation type="submission" date="2023-07" db="EMBL/GenBank/DDBJ databases">
        <title>Genomic Encyclopedia of Type Strains, Phase IV (KMG-IV): sequencing the most valuable type-strain genomes for metagenomic binning, comparative biology and taxonomic classification.</title>
        <authorList>
            <person name="Goeker M."/>
        </authorList>
    </citation>
    <scope>NUCLEOTIDE SEQUENCE [LARGE SCALE GENOMIC DNA]</scope>
    <source>
        <strain evidence="2 3">DSM 9768</strain>
    </source>
</reference>
<accession>A0ABT9ZUM3</accession>
<dbReference type="Proteomes" id="UP001230005">
    <property type="component" value="Unassembled WGS sequence"/>
</dbReference>
<keyword evidence="3" id="KW-1185">Reference proteome</keyword>
<dbReference type="InterPro" id="IPR043129">
    <property type="entry name" value="ATPase_NBD"/>
</dbReference>
<evidence type="ECO:0000259" key="1">
    <source>
        <dbReference type="Pfam" id="PF17989"/>
    </source>
</evidence>
<sequence length="263" mass="29556">MNIVGLDCGRRNVKVVTDNKVFFISSYVGEWRERKLKDKSTNHLEVEFQDEKYFVGDLALEESEFCRSMMTDDKDHDDTLILALTALHQAGVEEANIVTGLPVSMHDEDRKRRMKNLLLGPWEITVNGVKKSIFIDTVDVAAEGGAAFWSNPKMGKIRIIDGGSKTVNYVTMNNKRYVDRDSGTLDFGFETNKSSNEKQFANRVAGELGKKWGSEDVVYTVGGNATVLAKYLKPYFKNVTPMDKALYANAIGFRNIGKIKYGI</sequence>
<proteinExistence type="predicted"/>
<feature type="domain" description="Actin-like protein N-terminal" evidence="1">
    <location>
        <begin position="5"/>
        <end position="144"/>
    </location>
</feature>
<evidence type="ECO:0000313" key="3">
    <source>
        <dbReference type="Proteomes" id="UP001230005"/>
    </source>
</evidence>
<dbReference type="EMBL" id="JAUSUG010000008">
    <property type="protein sequence ID" value="MDQ0254943.1"/>
    <property type="molecule type" value="Genomic_DNA"/>
</dbReference>
<name>A0ABT9ZUM3_9BACI</name>